<protein>
    <recommendedName>
        <fullName evidence="6">MADS-box domain-containing protein</fullName>
    </recommendedName>
</protein>
<dbReference type="Proteomes" id="UP001642360">
    <property type="component" value="Unassembled WGS sequence"/>
</dbReference>
<evidence type="ECO:0000313" key="8">
    <source>
        <dbReference type="Proteomes" id="UP001642360"/>
    </source>
</evidence>
<dbReference type="InterPro" id="IPR036879">
    <property type="entry name" value="TF_MADSbox_sf"/>
</dbReference>
<gene>
    <name evidence="7" type="ORF">ILEXP_LOCUS47903</name>
</gene>
<comment type="caution">
    <text evidence="7">The sequence shown here is derived from an EMBL/GenBank/DDBJ whole genome shotgun (WGS) entry which is preliminary data.</text>
</comment>
<dbReference type="SUPFAM" id="SSF55455">
    <property type="entry name" value="SRF-like"/>
    <property type="match status" value="1"/>
</dbReference>
<dbReference type="InterPro" id="IPR002100">
    <property type="entry name" value="TF_MADSbox"/>
</dbReference>
<name>A0ABC8U8Z5_9AQUA</name>
<proteinExistence type="predicted"/>
<dbReference type="EMBL" id="CAUOFW020007202">
    <property type="protein sequence ID" value="CAK9177986.1"/>
    <property type="molecule type" value="Genomic_DNA"/>
</dbReference>
<accession>A0ABC8U8Z5</accession>
<evidence type="ECO:0000259" key="6">
    <source>
        <dbReference type="PROSITE" id="PS50066"/>
    </source>
</evidence>
<dbReference type="PRINTS" id="PR00404">
    <property type="entry name" value="MADSDOMAIN"/>
</dbReference>
<comment type="subcellular location">
    <subcellularLocation>
        <location evidence="1">Nucleus</location>
    </subcellularLocation>
</comment>
<evidence type="ECO:0000256" key="2">
    <source>
        <dbReference type="ARBA" id="ARBA00023015"/>
    </source>
</evidence>
<dbReference type="Pfam" id="PF00319">
    <property type="entry name" value="SRF-TF"/>
    <property type="match status" value="1"/>
</dbReference>
<dbReference type="Gene3D" id="3.40.1810.10">
    <property type="entry name" value="Transcription factor, MADS-box"/>
    <property type="match status" value="1"/>
</dbReference>
<dbReference type="AlphaFoldDB" id="A0ABC8U8Z5"/>
<evidence type="ECO:0000256" key="3">
    <source>
        <dbReference type="ARBA" id="ARBA00023125"/>
    </source>
</evidence>
<keyword evidence="5" id="KW-0539">Nucleus</keyword>
<dbReference type="PROSITE" id="PS50066">
    <property type="entry name" value="MADS_BOX_2"/>
    <property type="match status" value="1"/>
</dbReference>
<evidence type="ECO:0000256" key="1">
    <source>
        <dbReference type="ARBA" id="ARBA00004123"/>
    </source>
</evidence>
<sequence>MEGKKTQGRKKIEIKMIKNENARRITFSKHQTGLFKKAKITIIVFSFGGKAFSFGHPSVGSVINWFLSENHHPTAQTSRHLGTRHEARL</sequence>
<dbReference type="SMART" id="SM00432">
    <property type="entry name" value="MADS"/>
    <property type="match status" value="1"/>
</dbReference>
<organism evidence="7 8">
    <name type="scientific">Ilex paraguariensis</name>
    <name type="common">yerba mate</name>
    <dbReference type="NCBI Taxonomy" id="185542"/>
    <lineage>
        <taxon>Eukaryota</taxon>
        <taxon>Viridiplantae</taxon>
        <taxon>Streptophyta</taxon>
        <taxon>Embryophyta</taxon>
        <taxon>Tracheophyta</taxon>
        <taxon>Spermatophyta</taxon>
        <taxon>Magnoliopsida</taxon>
        <taxon>eudicotyledons</taxon>
        <taxon>Gunneridae</taxon>
        <taxon>Pentapetalae</taxon>
        <taxon>asterids</taxon>
        <taxon>campanulids</taxon>
        <taxon>Aquifoliales</taxon>
        <taxon>Aquifoliaceae</taxon>
        <taxon>Ilex</taxon>
    </lineage>
</organism>
<evidence type="ECO:0000313" key="7">
    <source>
        <dbReference type="EMBL" id="CAK9177986.1"/>
    </source>
</evidence>
<keyword evidence="2" id="KW-0805">Transcription regulation</keyword>
<reference evidence="7 8" key="1">
    <citation type="submission" date="2024-02" db="EMBL/GenBank/DDBJ databases">
        <authorList>
            <person name="Vignale AGUSTIN F."/>
            <person name="Sosa J E."/>
            <person name="Modenutti C."/>
        </authorList>
    </citation>
    <scope>NUCLEOTIDE SEQUENCE [LARGE SCALE GENOMIC DNA]</scope>
</reference>
<keyword evidence="3" id="KW-0238">DNA-binding</keyword>
<dbReference type="GO" id="GO:0005634">
    <property type="term" value="C:nucleus"/>
    <property type="evidence" value="ECO:0007669"/>
    <property type="project" value="UniProtKB-SubCell"/>
</dbReference>
<dbReference type="GO" id="GO:0003677">
    <property type="term" value="F:DNA binding"/>
    <property type="evidence" value="ECO:0007669"/>
    <property type="project" value="UniProtKB-KW"/>
</dbReference>
<feature type="domain" description="MADS-box" evidence="6">
    <location>
        <begin position="7"/>
        <end position="58"/>
    </location>
</feature>
<evidence type="ECO:0000256" key="5">
    <source>
        <dbReference type="ARBA" id="ARBA00023242"/>
    </source>
</evidence>
<dbReference type="PANTHER" id="PTHR11945">
    <property type="entry name" value="MADS BOX PROTEIN"/>
    <property type="match status" value="1"/>
</dbReference>
<dbReference type="PANTHER" id="PTHR11945:SF629">
    <property type="entry name" value="OS02G0164450 PROTEIN"/>
    <property type="match status" value="1"/>
</dbReference>
<keyword evidence="8" id="KW-1185">Reference proteome</keyword>
<evidence type="ECO:0000256" key="4">
    <source>
        <dbReference type="ARBA" id="ARBA00023163"/>
    </source>
</evidence>
<keyword evidence="4" id="KW-0804">Transcription</keyword>